<evidence type="ECO:0000259" key="5">
    <source>
        <dbReference type="Pfam" id="PF16205"/>
    </source>
</evidence>
<organism evidence="6 7">
    <name type="scientific">Taenia crassiceps</name>
    <dbReference type="NCBI Taxonomy" id="6207"/>
    <lineage>
        <taxon>Eukaryota</taxon>
        <taxon>Metazoa</taxon>
        <taxon>Spiralia</taxon>
        <taxon>Lophotrochozoa</taxon>
        <taxon>Platyhelminthes</taxon>
        <taxon>Cestoda</taxon>
        <taxon>Eucestoda</taxon>
        <taxon>Cyclophyllidea</taxon>
        <taxon>Taeniidae</taxon>
        <taxon>Taenia</taxon>
    </lineage>
</organism>
<comment type="caution">
    <text evidence="6">The sequence shown here is derived from an EMBL/GenBank/DDBJ whole genome shotgun (WGS) entry which is preliminary data.</text>
</comment>
<evidence type="ECO:0000313" key="7">
    <source>
        <dbReference type="Proteomes" id="UP001651158"/>
    </source>
</evidence>
<reference evidence="6 7" key="1">
    <citation type="journal article" date="2022" name="Front. Cell. Infect. Microbiol.">
        <title>The Genomes of Two Strains of Taenia crassiceps the Animal Model for the Study of Human Cysticercosis.</title>
        <authorList>
            <person name="Bobes R.J."/>
            <person name="Estrada K."/>
            <person name="Rios-Valencia D.G."/>
            <person name="Calderon-Gallegos A."/>
            <person name="de la Torre P."/>
            <person name="Carrero J.C."/>
            <person name="Sanchez-Flores A."/>
            <person name="Laclette J.P."/>
        </authorList>
    </citation>
    <scope>NUCLEOTIDE SEQUENCE [LARGE SCALE GENOMIC DNA]</scope>
    <source>
        <strain evidence="6">WFUcys</strain>
    </source>
</reference>
<accession>A0ABR4QR93</accession>
<dbReference type="SUPFAM" id="SSF50249">
    <property type="entry name" value="Nucleic acid-binding proteins"/>
    <property type="match status" value="1"/>
</dbReference>
<dbReference type="InterPro" id="IPR028333">
    <property type="entry name" value="Ribosomal_uS17_arc/euk"/>
</dbReference>
<dbReference type="Proteomes" id="UP001651158">
    <property type="component" value="Unassembled WGS sequence"/>
</dbReference>
<dbReference type="CDD" id="cd00364">
    <property type="entry name" value="Ribosomal_uS17"/>
    <property type="match status" value="1"/>
</dbReference>
<gene>
    <name evidence="6" type="ORF">TcWFU_004312</name>
</gene>
<dbReference type="Pfam" id="PF00366">
    <property type="entry name" value="Ribosomal_S17"/>
    <property type="match status" value="1"/>
</dbReference>
<dbReference type="InterPro" id="IPR000266">
    <property type="entry name" value="Ribosomal_uS17"/>
</dbReference>
<dbReference type="PRINTS" id="PR00973">
    <property type="entry name" value="RIBOSOMALS17"/>
</dbReference>
<dbReference type="PANTHER" id="PTHR10744:SF9">
    <property type="entry name" value="40S RIBOSOMAL PROTEIN S11-RELATED"/>
    <property type="match status" value="1"/>
</dbReference>
<feature type="domain" description="Small ribosomal subunit protein uS17 N-terminal" evidence="5">
    <location>
        <begin position="8"/>
        <end position="51"/>
    </location>
</feature>
<evidence type="ECO:0000256" key="2">
    <source>
        <dbReference type="ARBA" id="ARBA00022980"/>
    </source>
</evidence>
<dbReference type="Gene3D" id="2.40.50.1000">
    <property type="match status" value="1"/>
</dbReference>
<keyword evidence="2 6" id="KW-0689">Ribosomal protein</keyword>
<sequence length="204" mass="22680">MAEQKLLGKKGSRYYKSIGLGYKTPKEAIFGTYIDKKCPFTSDVTIRGRILTGTVRKMKMNRTIVIRRDYMKYVKKYKRFEKRHKNMSVHMSPCFRDVQVGDTVTCGECRPLSKTVSYNVIKVSKASGYKSKKGGSAEELRSQPPRRIGSQGETGTGTAARRNSLGAASLSGQQKAPAVLTKTIPMDLRCELLLNPIPGHALQA</sequence>
<evidence type="ECO:0000313" key="6">
    <source>
        <dbReference type="EMBL" id="KAL5111940.1"/>
    </source>
</evidence>
<dbReference type="EMBL" id="JAKROA010000001">
    <property type="protein sequence ID" value="KAL5111940.1"/>
    <property type="molecule type" value="Genomic_DNA"/>
</dbReference>
<keyword evidence="3" id="KW-0687">Ribonucleoprotein</keyword>
<dbReference type="GO" id="GO:0005840">
    <property type="term" value="C:ribosome"/>
    <property type="evidence" value="ECO:0007669"/>
    <property type="project" value="UniProtKB-KW"/>
</dbReference>
<evidence type="ECO:0000256" key="1">
    <source>
        <dbReference type="ARBA" id="ARBA00010254"/>
    </source>
</evidence>
<dbReference type="InterPro" id="IPR012340">
    <property type="entry name" value="NA-bd_OB-fold"/>
</dbReference>
<evidence type="ECO:0000256" key="3">
    <source>
        <dbReference type="ARBA" id="ARBA00023274"/>
    </source>
</evidence>
<protein>
    <submittedName>
        <fullName evidence="6">40S ribosomal protein S11</fullName>
    </submittedName>
</protein>
<dbReference type="NCBIfam" id="TIGR03630">
    <property type="entry name" value="uS17_arch"/>
    <property type="match status" value="1"/>
</dbReference>
<feature type="region of interest" description="Disordered" evidence="4">
    <location>
        <begin position="129"/>
        <end position="159"/>
    </location>
</feature>
<comment type="similarity">
    <text evidence="1">Belongs to the universal ribosomal protein uS17 family.</text>
</comment>
<evidence type="ECO:0000256" key="4">
    <source>
        <dbReference type="SAM" id="MobiDB-lite"/>
    </source>
</evidence>
<dbReference type="InterPro" id="IPR032440">
    <property type="entry name" value="Ribosomal_uS17_N"/>
</dbReference>
<name>A0ABR4QR93_9CEST</name>
<dbReference type="Pfam" id="PF16205">
    <property type="entry name" value="Ribosomal_S17_N"/>
    <property type="match status" value="1"/>
</dbReference>
<keyword evidence="7" id="KW-1185">Reference proteome</keyword>
<dbReference type="PANTHER" id="PTHR10744">
    <property type="entry name" value="40S RIBOSOMAL PROTEIN S11 FAMILY MEMBER"/>
    <property type="match status" value="1"/>
</dbReference>
<proteinExistence type="inferred from homology"/>